<dbReference type="RefSeq" id="WP_377935160.1">
    <property type="nucleotide sequence ID" value="NZ_JBHUMF010000026.1"/>
</dbReference>
<evidence type="ECO:0008006" key="4">
    <source>
        <dbReference type="Google" id="ProtNLM"/>
    </source>
</evidence>
<gene>
    <name evidence="2" type="ORF">ACFSUL_10535</name>
</gene>
<evidence type="ECO:0000313" key="2">
    <source>
        <dbReference type="EMBL" id="MFD2681179.1"/>
    </source>
</evidence>
<accession>A0ABW5RRV2</accession>
<feature type="transmembrane region" description="Helical" evidence="1">
    <location>
        <begin position="37"/>
        <end position="56"/>
    </location>
</feature>
<feature type="transmembrane region" description="Helical" evidence="1">
    <location>
        <begin position="102"/>
        <end position="124"/>
    </location>
</feature>
<evidence type="ECO:0000256" key="1">
    <source>
        <dbReference type="SAM" id="Phobius"/>
    </source>
</evidence>
<feature type="transmembrane region" description="Helical" evidence="1">
    <location>
        <begin position="136"/>
        <end position="156"/>
    </location>
</feature>
<sequence>MKETMKNSIKWSLSIAVITFVLAAIFSVSSNMVLNGLGWYAGLLVVLAIVLIGIFFDMLGIAATAADETPFHAMAAKKVYGARYSIKIVRNADRFASFCNDVIGDISGIISGTASAIVLVQLTLTFKLEGGSILEYSVSIILTSIIAALTVGGKALGKTFAIHFSRDIIFQVGKVLQFFEDKFHIVIIKDKKDKKKKMDKKTRTNNI</sequence>
<protein>
    <recommendedName>
        <fullName evidence="4">CNNM transmembrane domain-containing protein</fullName>
    </recommendedName>
</protein>
<name>A0ABW5RRV2_9BACI</name>
<reference evidence="3" key="1">
    <citation type="journal article" date="2019" name="Int. J. Syst. Evol. Microbiol.">
        <title>The Global Catalogue of Microorganisms (GCM) 10K type strain sequencing project: providing services to taxonomists for standard genome sequencing and annotation.</title>
        <authorList>
            <consortium name="The Broad Institute Genomics Platform"/>
            <consortium name="The Broad Institute Genome Sequencing Center for Infectious Disease"/>
            <person name="Wu L."/>
            <person name="Ma J."/>
        </authorList>
    </citation>
    <scope>NUCLEOTIDE SEQUENCE [LARGE SCALE GENOMIC DNA]</scope>
    <source>
        <strain evidence="3">KCTC 3913</strain>
    </source>
</reference>
<organism evidence="2 3">
    <name type="scientific">Bacillus seohaeanensis</name>
    <dbReference type="NCBI Taxonomy" id="284580"/>
    <lineage>
        <taxon>Bacteria</taxon>
        <taxon>Bacillati</taxon>
        <taxon>Bacillota</taxon>
        <taxon>Bacilli</taxon>
        <taxon>Bacillales</taxon>
        <taxon>Bacillaceae</taxon>
        <taxon>Bacillus</taxon>
    </lineage>
</organism>
<proteinExistence type="predicted"/>
<dbReference type="Proteomes" id="UP001597506">
    <property type="component" value="Unassembled WGS sequence"/>
</dbReference>
<comment type="caution">
    <text evidence="2">The sequence shown here is derived from an EMBL/GenBank/DDBJ whole genome shotgun (WGS) entry which is preliminary data.</text>
</comment>
<keyword evidence="1" id="KW-0472">Membrane</keyword>
<keyword evidence="1" id="KW-0812">Transmembrane</keyword>
<keyword evidence="1" id="KW-1133">Transmembrane helix</keyword>
<keyword evidence="3" id="KW-1185">Reference proteome</keyword>
<evidence type="ECO:0000313" key="3">
    <source>
        <dbReference type="Proteomes" id="UP001597506"/>
    </source>
</evidence>
<dbReference type="EMBL" id="JBHUMF010000026">
    <property type="protein sequence ID" value="MFD2681179.1"/>
    <property type="molecule type" value="Genomic_DNA"/>
</dbReference>